<dbReference type="Pfam" id="PF19054">
    <property type="entry name" value="DUF5753"/>
    <property type="match status" value="1"/>
</dbReference>
<proteinExistence type="predicted"/>
<keyword evidence="3" id="KW-1185">Reference proteome</keyword>
<protein>
    <submittedName>
        <fullName evidence="2">Helix-turn-helix domain-containing protein</fullName>
    </submittedName>
</protein>
<evidence type="ECO:0000259" key="1">
    <source>
        <dbReference type="PROSITE" id="PS50943"/>
    </source>
</evidence>
<gene>
    <name evidence="2" type="ORF">ACFQV2_20830</name>
</gene>
<dbReference type="Pfam" id="PF13560">
    <property type="entry name" value="HTH_31"/>
    <property type="match status" value="1"/>
</dbReference>
<name>A0ABW2TQW8_9PSEU</name>
<dbReference type="InterPro" id="IPR043917">
    <property type="entry name" value="DUF5753"/>
</dbReference>
<dbReference type="InterPro" id="IPR001387">
    <property type="entry name" value="Cro/C1-type_HTH"/>
</dbReference>
<dbReference type="Proteomes" id="UP001596512">
    <property type="component" value="Unassembled WGS sequence"/>
</dbReference>
<dbReference type="InterPro" id="IPR010982">
    <property type="entry name" value="Lambda_DNA-bd_dom_sf"/>
</dbReference>
<evidence type="ECO:0000313" key="2">
    <source>
        <dbReference type="EMBL" id="MFC7615584.1"/>
    </source>
</evidence>
<dbReference type="SMART" id="SM00530">
    <property type="entry name" value="HTH_XRE"/>
    <property type="match status" value="1"/>
</dbReference>
<dbReference type="CDD" id="cd00093">
    <property type="entry name" value="HTH_XRE"/>
    <property type="match status" value="1"/>
</dbReference>
<sequence>MPSVQGPLLPRRRLAVELKRLREESGQTLENVSEALLISTSKLSRLENAQGSPQARDVRDLIRHYGIEGTQLAARLMRWTATAGKQGWWADYSHTMERGLDGYVAYESEASVARVYTIPVLPVLLQTAEYARAQYRGMEPWRSPEEIEQLVQLRMDRQSALTDRPGQGPMRLIAVTHESALHQHVGTPETMAAQLDHLIERSTEPNIDLRVLPFTAQPSLTMTCMYAYFEFGDALDRDVVHIETHAGFRHIETPDMVHNYRRHYDTLHDAALTPDESRALIRSVRTSHFG</sequence>
<comment type="caution">
    <text evidence="2">The sequence shown here is derived from an EMBL/GenBank/DDBJ whole genome shotgun (WGS) entry which is preliminary data.</text>
</comment>
<dbReference type="EMBL" id="JBHTEY010000004">
    <property type="protein sequence ID" value="MFC7615584.1"/>
    <property type="molecule type" value="Genomic_DNA"/>
</dbReference>
<reference evidence="3" key="1">
    <citation type="journal article" date="2019" name="Int. J. Syst. Evol. Microbiol.">
        <title>The Global Catalogue of Microorganisms (GCM) 10K type strain sequencing project: providing services to taxonomists for standard genome sequencing and annotation.</title>
        <authorList>
            <consortium name="The Broad Institute Genomics Platform"/>
            <consortium name="The Broad Institute Genome Sequencing Center for Infectious Disease"/>
            <person name="Wu L."/>
            <person name="Ma J."/>
        </authorList>
    </citation>
    <scope>NUCLEOTIDE SEQUENCE [LARGE SCALE GENOMIC DNA]</scope>
    <source>
        <strain evidence="3">JCM 17695</strain>
    </source>
</reference>
<feature type="domain" description="HTH cro/C1-type" evidence="1">
    <location>
        <begin position="18"/>
        <end position="72"/>
    </location>
</feature>
<accession>A0ABW2TQW8</accession>
<dbReference type="Gene3D" id="1.10.260.40">
    <property type="entry name" value="lambda repressor-like DNA-binding domains"/>
    <property type="match status" value="1"/>
</dbReference>
<dbReference type="PROSITE" id="PS50943">
    <property type="entry name" value="HTH_CROC1"/>
    <property type="match status" value="1"/>
</dbReference>
<organism evidence="2 3">
    <name type="scientific">Actinokineospora soli</name>
    <dbReference type="NCBI Taxonomy" id="1048753"/>
    <lineage>
        <taxon>Bacteria</taxon>
        <taxon>Bacillati</taxon>
        <taxon>Actinomycetota</taxon>
        <taxon>Actinomycetes</taxon>
        <taxon>Pseudonocardiales</taxon>
        <taxon>Pseudonocardiaceae</taxon>
        <taxon>Actinokineospora</taxon>
    </lineage>
</organism>
<dbReference type="SUPFAM" id="SSF47413">
    <property type="entry name" value="lambda repressor-like DNA-binding domains"/>
    <property type="match status" value="1"/>
</dbReference>
<evidence type="ECO:0000313" key="3">
    <source>
        <dbReference type="Proteomes" id="UP001596512"/>
    </source>
</evidence>